<keyword evidence="1" id="KW-0479">Metal-binding</keyword>
<dbReference type="GO" id="GO:0008270">
    <property type="term" value="F:zinc ion binding"/>
    <property type="evidence" value="ECO:0007669"/>
    <property type="project" value="UniProtKB-KW"/>
</dbReference>
<dbReference type="Gene3D" id="3.30.40.10">
    <property type="entry name" value="Zinc/RING finger domain, C3HC4 (zinc finger)"/>
    <property type="match status" value="1"/>
</dbReference>
<name>A0AAD2CYM7_EUPCR</name>
<accession>A0AAD2CYM7</accession>
<evidence type="ECO:0000259" key="3">
    <source>
        <dbReference type="PROSITE" id="PS50089"/>
    </source>
</evidence>
<evidence type="ECO:0000256" key="1">
    <source>
        <dbReference type="PROSITE-ProRule" id="PRU00175"/>
    </source>
</evidence>
<dbReference type="PROSITE" id="PS50089">
    <property type="entry name" value="ZF_RING_2"/>
    <property type="match status" value="1"/>
</dbReference>
<keyword evidence="1" id="KW-0862">Zinc</keyword>
<feature type="region of interest" description="Disordered" evidence="2">
    <location>
        <begin position="254"/>
        <end position="311"/>
    </location>
</feature>
<feature type="compositionally biased region" description="Basic and acidic residues" evidence="2">
    <location>
        <begin position="254"/>
        <end position="271"/>
    </location>
</feature>
<dbReference type="SUPFAM" id="SSF57850">
    <property type="entry name" value="RING/U-box"/>
    <property type="match status" value="1"/>
</dbReference>
<evidence type="ECO:0000313" key="5">
    <source>
        <dbReference type="Proteomes" id="UP001295684"/>
    </source>
</evidence>
<proteinExistence type="predicted"/>
<keyword evidence="1" id="KW-0863">Zinc-finger</keyword>
<dbReference type="Proteomes" id="UP001295684">
    <property type="component" value="Unassembled WGS sequence"/>
</dbReference>
<feature type="region of interest" description="Disordered" evidence="2">
    <location>
        <begin position="196"/>
        <end position="220"/>
    </location>
</feature>
<keyword evidence="5" id="KW-1185">Reference proteome</keyword>
<reference evidence="4" key="1">
    <citation type="submission" date="2023-07" db="EMBL/GenBank/DDBJ databases">
        <authorList>
            <consortium name="AG Swart"/>
            <person name="Singh M."/>
            <person name="Singh A."/>
            <person name="Seah K."/>
            <person name="Emmerich C."/>
        </authorList>
    </citation>
    <scope>NUCLEOTIDE SEQUENCE</scope>
    <source>
        <strain evidence="4">DP1</strain>
    </source>
</reference>
<evidence type="ECO:0000256" key="2">
    <source>
        <dbReference type="SAM" id="MobiDB-lite"/>
    </source>
</evidence>
<gene>
    <name evidence="4" type="ORF">ECRASSUSDP1_LOCUS16151</name>
</gene>
<dbReference type="AlphaFoldDB" id="A0AAD2CYM7"/>
<comment type="caution">
    <text evidence="4">The sequence shown here is derived from an EMBL/GenBank/DDBJ whole genome shotgun (WGS) entry which is preliminary data.</text>
</comment>
<feature type="domain" description="RING-type" evidence="3">
    <location>
        <begin position="77"/>
        <end position="123"/>
    </location>
</feature>
<feature type="compositionally biased region" description="Basic and acidic residues" evidence="2">
    <location>
        <begin position="281"/>
        <end position="303"/>
    </location>
</feature>
<protein>
    <recommendedName>
        <fullName evidence="3">RING-type domain-containing protein</fullName>
    </recommendedName>
</protein>
<dbReference type="EMBL" id="CAMPGE010016219">
    <property type="protein sequence ID" value="CAI2374794.1"/>
    <property type="molecule type" value="Genomic_DNA"/>
</dbReference>
<sequence length="311" mass="36553">MLIFIQSLRKENSSKIKETLETMKLLQDSYKCWKEKMKVMEKLTFLTLILSINKEDIQYMDFTPESEEDQITYKYNCPVCLRYFDKILAGKCCGNYLCHLCIDDFIKMADRNKHYKMKCPMCNHEELDLQDADPEDEVKRYGNTFINTNQLKETLKEVGDNEDKNFLNKVDQFLEKIQLKQASSANNFHPNKLEARADSRENSEHLDHSPENKSKTLIVQDKENVDRLGVNMLTSQNKIEPSNDSLNYRDDIEEQKGSDKMSPQEELHSANDDNSINSRDLISEQQKKRMEKFHDQNQEDDRAYINMSENA</sequence>
<dbReference type="InterPro" id="IPR013083">
    <property type="entry name" value="Znf_RING/FYVE/PHD"/>
</dbReference>
<organism evidence="4 5">
    <name type="scientific">Euplotes crassus</name>
    <dbReference type="NCBI Taxonomy" id="5936"/>
    <lineage>
        <taxon>Eukaryota</taxon>
        <taxon>Sar</taxon>
        <taxon>Alveolata</taxon>
        <taxon>Ciliophora</taxon>
        <taxon>Intramacronucleata</taxon>
        <taxon>Spirotrichea</taxon>
        <taxon>Hypotrichia</taxon>
        <taxon>Euplotida</taxon>
        <taxon>Euplotidae</taxon>
        <taxon>Moneuplotes</taxon>
    </lineage>
</organism>
<evidence type="ECO:0000313" key="4">
    <source>
        <dbReference type="EMBL" id="CAI2374794.1"/>
    </source>
</evidence>
<dbReference type="InterPro" id="IPR001841">
    <property type="entry name" value="Znf_RING"/>
</dbReference>